<gene>
    <name evidence="1" type="ORF">ACFY1D_36865</name>
</gene>
<evidence type="ECO:0000313" key="2">
    <source>
        <dbReference type="Proteomes" id="UP001602058"/>
    </source>
</evidence>
<name>A0ABW6UUM0_9ACTN</name>
<dbReference type="Proteomes" id="UP001602058">
    <property type="component" value="Unassembled WGS sequence"/>
</dbReference>
<evidence type="ECO:0000313" key="1">
    <source>
        <dbReference type="EMBL" id="MFF4526944.1"/>
    </source>
</evidence>
<dbReference type="NCBIfam" id="NF038082">
    <property type="entry name" value="phiSA1p31"/>
    <property type="match status" value="1"/>
</dbReference>
<reference evidence="1 2" key="1">
    <citation type="submission" date="2024-10" db="EMBL/GenBank/DDBJ databases">
        <title>The Natural Products Discovery Center: Release of the First 8490 Sequenced Strains for Exploring Actinobacteria Biosynthetic Diversity.</title>
        <authorList>
            <person name="Kalkreuter E."/>
            <person name="Kautsar S.A."/>
            <person name="Yang D."/>
            <person name="Bader C.D."/>
            <person name="Teijaro C.N."/>
            <person name="Fluegel L."/>
            <person name="Davis C.M."/>
            <person name="Simpson J.R."/>
            <person name="Lauterbach L."/>
            <person name="Steele A.D."/>
            <person name="Gui C."/>
            <person name="Meng S."/>
            <person name="Li G."/>
            <person name="Viehrig K."/>
            <person name="Ye F."/>
            <person name="Su P."/>
            <person name="Kiefer A.F."/>
            <person name="Nichols A."/>
            <person name="Cepeda A.J."/>
            <person name="Yan W."/>
            <person name="Fan B."/>
            <person name="Jiang Y."/>
            <person name="Adhikari A."/>
            <person name="Zheng C.-J."/>
            <person name="Schuster L."/>
            <person name="Cowan T.M."/>
            <person name="Smanski M.J."/>
            <person name="Chevrette M.G."/>
            <person name="De Carvalho L.P.S."/>
            <person name="Shen B."/>
        </authorList>
    </citation>
    <scope>NUCLEOTIDE SEQUENCE [LARGE SCALE GENOMIC DNA]</scope>
    <source>
        <strain evidence="1 2">NPDC001390</strain>
    </source>
</reference>
<dbReference type="EMBL" id="JBIAWJ010000031">
    <property type="protein sequence ID" value="MFF4526944.1"/>
    <property type="molecule type" value="Genomic_DNA"/>
</dbReference>
<comment type="caution">
    <text evidence="1">The sequence shown here is derived from an EMBL/GenBank/DDBJ whole genome shotgun (WGS) entry which is preliminary data.</text>
</comment>
<proteinExistence type="predicted"/>
<sequence>MTSPFELAEPPSPDQLHPSNFECPCINPDDQYLLEIDAGAAVLVHKACGKQAQGWLDDAFSLDRIPVTLHWHDGRPTYPEDDDGSYGWLTVNGRAVMHDDVPYLVGRDYTDREGAVWHVTDSVDAQDRPLVYLLPEGAGENCPLGEIVGDFSPLALVPATREDPAS</sequence>
<organism evidence="1 2">
    <name type="scientific">Streptomyces bluensis</name>
    <dbReference type="NCBI Taxonomy" id="33897"/>
    <lineage>
        <taxon>Bacteria</taxon>
        <taxon>Bacillati</taxon>
        <taxon>Actinomycetota</taxon>
        <taxon>Actinomycetes</taxon>
        <taxon>Kitasatosporales</taxon>
        <taxon>Streptomycetaceae</taxon>
        <taxon>Streptomyces</taxon>
    </lineage>
</organism>
<keyword evidence="2" id="KW-1185">Reference proteome</keyword>
<protein>
    <submittedName>
        <fullName evidence="1">PhiSA1p31-related protein</fullName>
    </submittedName>
</protein>
<dbReference type="RefSeq" id="WP_351086262.1">
    <property type="nucleotide sequence ID" value="NZ_JBEOZG010000037.1"/>
</dbReference>
<accession>A0ABW6UUM0</accession>